<dbReference type="Proteomes" id="UP000009168">
    <property type="component" value="Unassembled WGS sequence"/>
</dbReference>
<dbReference type="RefSeq" id="XP_001012002.1">
    <property type="nucleotide sequence ID" value="XM_001012002.3"/>
</dbReference>
<reference evidence="2" key="1">
    <citation type="journal article" date="2006" name="PLoS Biol.">
        <title>Macronuclear genome sequence of the ciliate Tetrahymena thermophila, a model eukaryote.</title>
        <authorList>
            <person name="Eisen J.A."/>
            <person name="Coyne R.S."/>
            <person name="Wu M."/>
            <person name="Wu D."/>
            <person name="Thiagarajan M."/>
            <person name="Wortman J.R."/>
            <person name="Badger J.H."/>
            <person name="Ren Q."/>
            <person name="Amedeo P."/>
            <person name="Jones K.M."/>
            <person name="Tallon L.J."/>
            <person name="Delcher A.L."/>
            <person name="Salzberg S.L."/>
            <person name="Silva J.C."/>
            <person name="Haas B.J."/>
            <person name="Majoros W.H."/>
            <person name="Farzad M."/>
            <person name="Carlton J.M."/>
            <person name="Smith R.K. Jr."/>
            <person name="Garg J."/>
            <person name="Pearlman R.E."/>
            <person name="Karrer K.M."/>
            <person name="Sun L."/>
            <person name="Manning G."/>
            <person name="Elde N.C."/>
            <person name="Turkewitz A.P."/>
            <person name="Asai D.J."/>
            <person name="Wilkes D.E."/>
            <person name="Wang Y."/>
            <person name="Cai H."/>
            <person name="Collins K."/>
            <person name="Stewart B.A."/>
            <person name="Lee S.R."/>
            <person name="Wilamowska K."/>
            <person name="Weinberg Z."/>
            <person name="Ruzzo W.L."/>
            <person name="Wloga D."/>
            <person name="Gaertig J."/>
            <person name="Frankel J."/>
            <person name="Tsao C.-C."/>
            <person name="Gorovsky M.A."/>
            <person name="Keeling P.J."/>
            <person name="Waller R.F."/>
            <person name="Patron N.J."/>
            <person name="Cherry J.M."/>
            <person name="Stover N.A."/>
            <person name="Krieger C.J."/>
            <person name="del Toro C."/>
            <person name="Ryder H.F."/>
            <person name="Williamson S.C."/>
            <person name="Barbeau R.A."/>
            <person name="Hamilton E.P."/>
            <person name="Orias E."/>
        </authorList>
    </citation>
    <scope>NUCLEOTIDE SEQUENCE [LARGE SCALE GENOMIC DNA]</scope>
    <source>
        <strain evidence="2">SB210</strain>
    </source>
</reference>
<name>Q233S2_TETTS</name>
<dbReference type="HOGENOM" id="CLU_1614161_0_0_1"/>
<accession>Q233S2</accession>
<organism evidence="1 2">
    <name type="scientific">Tetrahymena thermophila (strain SB210)</name>
    <dbReference type="NCBI Taxonomy" id="312017"/>
    <lineage>
        <taxon>Eukaryota</taxon>
        <taxon>Sar</taxon>
        <taxon>Alveolata</taxon>
        <taxon>Ciliophora</taxon>
        <taxon>Intramacronucleata</taxon>
        <taxon>Oligohymenophorea</taxon>
        <taxon>Hymenostomatida</taxon>
        <taxon>Tetrahymenina</taxon>
        <taxon>Tetrahymenidae</taxon>
        <taxon>Tetrahymena</taxon>
    </lineage>
</organism>
<dbReference type="GeneID" id="7829647"/>
<gene>
    <name evidence="1" type="ORF">TTHERM_00808010</name>
</gene>
<proteinExistence type="predicted"/>
<evidence type="ECO:0000313" key="2">
    <source>
        <dbReference type="Proteomes" id="UP000009168"/>
    </source>
</evidence>
<evidence type="ECO:0000313" key="1">
    <source>
        <dbReference type="EMBL" id="EAR91757.1"/>
    </source>
</evidence>
<dbReference type="AlphaFoldDB" id="Q233S2"/>
<keyword evidence="2" id="KW-1185">Reference proteome</keyword>
<dbReference type="KEGG" id="tet:TTHERM_00808010"/>
<dbReference type="InParanoid" id="Q233S2"/>
<protein>
    <submittedName>
        <fullName evidence="1">Uncharacterized protein</fullName>
    </submittedName>
</protein>
<dbReference type="EMBL" id="GG662769">
    <property type="protein sequence ID" value="EAR91757.1"/>
    <property type="molecule type" value="Genomic_DNA"/>
</dbReference>
<sequence>MDSSFSFEEEGDQYIIDTSSNNNCKEIVASQIQYGDFIILSDSEVIQVDSVRRTTKSRSQKNEMNIQGRNLMKNSVFVQYKFSPNRNLRIIKNAQIKDYRIVCFEPEEELIYVHGNGGVQQVKISNKKDEFDVVSPNLNKIIARCLFYDGQYQLLGFFADSSKQE</sequence>